<comment type="caution">
    <text evidence="2">The sequence shown here is derived from an EMBL/GenBank/DDBJ whole genome shotgun (WGS) entry which is preliminary data.</text>
</comment>
<feature type="compositionally biased region" description="Basic and acidic residues" evidence="1">
    <location>
        <begin position="214"/>
        <end position="234"/>
    </location>
</feature>
<feature type="compositionally biased region" description="Basic and acidic residues" evidence="1">
    <location>
        <begin position="1336"/>
        <end position="1346"/>
    </location>
</feature>
<evidence type="ECO:0000313" key="2">
    <source>
        <dbReference type="EMBL" id="KAK2163243.1"/>
    </source>
</evidence>
<feature type="compositionally biased region" description="Polar residues" evidence="1">
    <location>
        <begin position="1261"/>
        <end position="1273"/>
    </location>
</feature>
<dbReference type="PANTHER" id="PTHR19871">
    <property type="entry name" value="BETA TRANSDUCIN-RELATED PROTEIN"/>
    <property type="match status" value="1"/>
</dbReference>
<proteinExistence type="predicted"/>
<accession>A0AAD9K392</accession>
<feature type="region of interest" description="Disordered" evidence="1">
    <location>
        <begin position="144"/>
        <end position="181"/>
    </location>
</feature>
<protein>
    <submittedName>
        <fullName evidence="2">Uncharacterized protein</fullName>
    </submittedName>
</protein>
<feature type="compositionally biased region" description="Basic and acidic residues" evidence="1">
    <location>
        <begin position="479"/>
        <end position="495"/>
    </location>
</feature>
<evidence type="ECO:0000256" key="1">
    <source>
        <dbReference type="SAM" id="MobiDB-lite"/>
    </source>
</evidence>
<dbReference type="InterPro" id="IPR011044">
    <property type="entry name" value="Quino_amine_DH_bsu"/>
</dbReference>
<feature type="compositionally biased region" description="Acidic residues" evidence="1">
    <location>
        <begin position="1321"/>
        <end position="1335"/>
    </location>
</feature>
<reference evidence="2" key="1">
    <citation type="journal article" date="2023" name="Mol. Biol. Evol.">
        <title>Third-Generation Sequencing Reveals the Adaptive Role of the Epigenome in Three Deep-Sea Polychaetes.</title>
        <authorList>
            <person name="Perez M."/>
            <person name="Aroh O."/>
            <person name="Sun Y."/>
            <person name="Lan Y."/>
            <person name="Juniper S.K."/>
            <person name="Young C.R."/>
            <person name="Angers B."/>
            <person name="Qian P.Y."/>
        </authorList>
    </citation>
    <scope>NUCLEOTIDE SEQUENCE</scope>
    <source>
        <strain evidence="2">P08H-3</strain>
    </source>
</reference>
<evidence type="ECO:0000313" key="3">
    <source>
        <dbReference type="Proteomes" id="UP001208570"/>
    </source>
</evidence>
<feature type="region of interest" description="Disordered" evidence="1">
    <location>
        <begin position="195"/>
        <end position="234"/>
    </location>
</feature>
<gene>
    <name evidence="2" type="ORF">LSH36_83g04000</name>
</gene>
<name>A0AAD9K392_9ANNE</name>
<feature type="region of interest" description="Disordered" evidence="1">
    <location>
        <begin position="473"/>
        <end position="501"/>
    </location>
</feature>
<feature type="compositionally biased region" description="Basic and acidic residues" evidence="1">
    <location>
        <begin position="1228"/>
        <end position="1237"/>
    </location>
</feature>
<dbReference type="SUPFAM" id="SSF50969">
    <property type="entry name" value="YVTN repeat-like/Quinoprotein amine dehydrogenase"/>
    <property type="match status" value="1"/>
</dbReference>
<feature type="region of interest" description="Disordered" evidence="1">
    <location>
        <begin position="1198"/>
        <end position="1371"/>
    </location>
</feature>
<dbReference type="Proteomes" id="UP001208570">
    <property type="component" value="Unassembled WGS sequence"/>
</dbReference>
<feature type="compositionally biased region" description="Polar residues" evidence="1">
    <location>
        <begin position="153"/>
        <end position="162"/>
    </location>
</feature>
<keyword evidence="3" id="KW-1185">Reference proteome</keyword>
<feature type="compositionally biased region" description="Polar residues" evidence="1">
    <location>
        <begin position="197"/>
        <end position="207"/>
    </location>
</feature>
<dbReference type="PANTHER" id="PTHR19871:SF14">
    <property type="entry name" value="DUF4062 DOMAIN-CONTAINING PROTEIN"/>
    <property type="match status" value="1"/>
</dbReference>
<feature type="region of interest" description="Disordered" evidence="1">
    <location>
        <begin position="1"/>
        <end position="22"/>
    </location>
</feature>
<feature type="compositionally biased region" description="Polar residues" evidence="1">
    <location>
        <begin position="1292"/>
        <end position="1303"/>
    </location>
</feature>
<sequence>MIKMASGRQDKTKSGSLSGSNMIENDRSFELPKIVGHRGHEGSVWNNNNPAIRQLSALFRVRSAPKYYPLGLWQHQKDVDFPDIRDSCLITAGQRHGSRSSTGLAASVEKVHLILQNLTNSHQIDNNDPSINTDQWKTDNIVDNDPAALSGDRISSGSTVANTDPRKLPSALSKRKRPRARLVRRKRVEFTDEMLPRTQNEATTSSECETEPMIDVKDRDVRKEEESDDRRSSSFVRDDIKLTTTGSDVISRSEDLTSDCNVEKHSSRKGISKEKFPPINTIYICLIIGQGRIIPLNPVSGVTTQIKTDLEKVLSKCRLRLLDNGYDLEITTLDVKHLSNLDPNISQDILKEYLDQCRSHGLGPFYYVCRWCLGPFSCALMDSDEEDNDPPLMIPYDDYEHLVNEAGKRESLDDRLLGDWYKLDNSVDPSVYRLKTIENVLQTSPDDEFLRTSRSSRTGDVLENYGNPDRKTTAKAVRHGSDDDTFRDQISTEKDPIDDDDVPLSRSFMEFMEDVIKMVKIINERRIDGSRETSHAVSRENWPHRRNRENRIPESFIRTSTTLTNRIREAMLDPNNDMTVVIRAESEEMRSILVSHLAKLVRDWITPSPVVIVQYAGLTEITSRLDDFIETLFTEVSASYGYDTRLPNTRDIVQYAKSFRILLNKVSRQDGPERPLVLLLDGVDVSADGDWWLPKELPANVYIVLTVSSDLSESVPINLLKMDPVESEDNGRQLFTDQLMSDIQRAEVLFAERADIVRDVLCLLAVYENGLTERDIVEALVNAKPAYAVELGRPDLAQFWPRCLRSLLPSWIRLAYDSGKLLYRIPKGLHSRVLGRYMKDDDDSSVSKQISDYRDAVAEALGRPLEFARNLIISRSERDGLAVLLKWRLLAFIRNLSRCTSSDLNRDILKNTLFNFSWLGSYLHHLPVGDFVRIIWPLRHLGKEIKGVCAILESQLTDATDVDTVACGVLVCLDRNSASALLVHLYDTAKDWLINGGTSLIPCCPTLVMPRNKYTSLPGPASVLHALPDNLIVTWGPDHGLQVWDMESTTCHRHQSQTTHWPVFDTAVNDSTKTVYYTEETQLIGWNISDGNRVLKVDLLPHVSETGRTFDIEKDKIPFLSVADVSEDGQLIAVKINHSEMLLDNKGIVIVSPKDGGTVVGAVGDGLFGRNATNIRFNRDGSILVVTRKLSMMEDKPGISFFSSNPPVGEISTETRADRGFEANTASDSDKQEKIGMDESDDGASKAVVEVGDTRNPEELGSNQAEISHNTSDSGEKELNKPEMNSDRKSGRSPTESGNSNEVQRSDSDRNLNTTTNMILPEDDASEDNQDTEEDIIMKEAEHNDPDGTDTGTDGLKRNEGRKIRNLKTNS</sequence>
<organism evidence="2 3">
    <name type="scientific">Paralvinella palmiformis</name>
    <dbReference type="NCBI Taxonomy" id="53620"/>
    <lineage>
        <taxon>Eukaryota</taxon>
        <taxon>Metazoa</taxon>
        <taxon>Spiralia</taxon>
        <taxon>Lophotrochozoa</taxon>
        <taxon>Annelida</taxon>
        <taxon>Polychaeta</taxon>
        <taxon>Sedentaria</taxon>
        <taxon>Canalipalpata</taxon>
        <taxon>Terebellida</taxon>
        <taxon>Terebelliformia</taxon>
        <taxon>Alvinellidae</taxon>
        <taxon>Paralvinella</taxon>
    </lineage>
</organism>
<dbReference type="InterPro" id="IPR052752">
    <property type="entry name" value="NACHT-WD_repeat"/>
</dbReference>
<dbReference type="EMBL" id="JAODUP010000083">
    <property type="protein sequence ID" value="KAK2163243.1"/>
    <property type="molecule type" value="Genomic_DNA"/>
</dbReference>
<feature type="compositionally biased region" description="Basic and acidic residues" evidence="1">
    <location>
        <begin position="1274"/>
        <end position="1290"/>
    </location>
</feature>